<keyword evidence="3" id="KW-0378">Hydrolase</keyword>
<dbReference type="Pfam" id="PF13472">
    <property type="entry name" value="Lipase_GDSL_2"/>
    <property type="match status" value="1"/>
</dbReference>
<reference evidence="3 4" key="1">
    <citation type="submission" date="2021-04" db="EMBL/GenBank/DDBJ databases">
        <title>Nocardia tengchongensis.</title>
        <authorList>
            <person name="Zhuang k."/>
            <person name="Ran Y."/>
            <person name="Li W."/>
        </authorList>
    </citation>
    <scope>NUCLEOTIDE SEQUENCE [LARGE SCALE GENOMIC DNA]</scope>
    <source>
        <strain evidence="3 4">CFH S0057</strain>
    </source>
</reference>
<evidence type="ECO:0000256" key="1">
    <source>
        <dbReference type="SAM" id="SignalP"/>
    </source>
</evidence>
<dbReference type="EMBL" id="CP074371">
    <property type="protein sequence ID" value="QVI23706.1"/>
    <property type="molecule type" value="Genomic_DNA"/>
</dbReference>
<name>A0ABX8CUY8_9NOCA</name>
<dbReference type="InterPro" id="IPR037460">
    <property type="entry name" value="SEST-like"/>
</dbReference>
<dbReference type="GO" id="GO:0016787">
    <property type="term" value="F:hydrolase activity"/>
    <property type="evidence" value="ECO:0007669"/>
    <property type="project" value="UniProtKB-KW"/>
</dbReference>
<keyword evidence="1" id="KW-0732">Signal</keyword>
<dbReference type="InterPro" id="IPR013830">
    <property type="entry name" value="SGNH_hydro"/>
</dbReference>
<proteinExistence type="predicted"/>
<dbReference type="CDD" id="cd01823">
    <property type="entry name" value="SEST_like"/>
    <property type="match status" value="1"/>
</dbReference>
<dbReference type="InterPro" id="IPR036514">
    <property type="entry name" value="SGNH_hydro_sf"/>
</dbReference>
<feature type="signal peptide" evidence="1">
    <location>
        <begin position="1"/>
        <end position="30"/>
    </location>
</feature>
<feature type="domain" description="SGNH hydrolase-type esterase" evidence="2">
    <location>
        <begin position="42"/>
        <end position="291"/>
    </location>
</feature>
<feature type="chain" id="PRO_5045698533" evidence="1">
    <location>
        <begin position="31"/>
        <end position="305"/>
    </location>
</feature>
<evidence type="ECO:0000313" key="3">
    <source>
        <dbReference type="EMBL" id="QVI23706.1"/>
    </source>
</evidence>
<protein>
    <submittedName>
        <fullName evidence="3">SGNH/GDSL hydrolase family protein</fullName>
    </submittedName>
</protein>
<gene>
    <name evidence="3" type="ORF">KHQ06_13235</name>
</gene>
<dbReference type="RefSeq" id="WP_213559774.1">
    <property type="nucleotide sequence ID" value="NZ_JBHTCI010000001.1"/>
</dbReference>
<keyword evidence="4" id="KW-1185">Reference proteome</keyword>
<dbReference type="PANTHER" id="PTHR37981">
    <property type="entry name" value="LIPASE 2"/>
    <property type="match status" value="1"/>
</dbReference>
<dbReference type="SUPFAM" id="SSF52266">
    <property type="entry name" value="SGNH hydrolase"/>
    <property type="match status" value="1"/>
</dbReference>
<dbReference type="Gene3D" id="3.40.50.1110">
    <property type="entry name" value="SGNH hydrolase"/>
    <property type="match status" value="1"/>
</dbReference>
<evidence type="ECO:0000313" key="4">
    <source>
        <dbReference type="Proteomes" id="UP000683310"/>
    </source>
</evidence>
<dbReference type="PANTHER" id="PTHR37981:SF1">
    <property type="entry name" value="SGNH HYDROLASE-TYPE ESTERASE DOMAIN-CONTAINING PROTEIN"/>
    <property type="match status" value="1"/>
</dbReference>
<dbReference type="Proteomes" id="UP000683310">
    <property type="component" value="Chromosome"/>
</dbReference>
<organism evidence="3 4">
    <name type="scientific">Nocardia tengchongensis</name>
    <dbReference type="NCBI Taxonomy" id="2055889"/>
    <lineage>
        <taxon>Bacteria</taxon>
        <taxon>Bacillati</taxon>
        <taxon>Actinomycetota</taxon>
        <taxon>Actinomycetes</taxon>
        <taxon>Mycobacteriales</taxon>
        <taxon>Nocardiaceae</taxon>
        <taxon>Nocardia</taxon>
    </lineage>
</organism>
<evidence type="ECO:0000259" key="2">
    <source>
        <dbReference type="Pfam" id="PF13472"/>
    </source>
</evidence>
<accession>A0ABX8CUY8</accession>
<sequence>MLGKNGRWLCAAVVAVAASVSAMSVTPAGADPGAEGRELVTLGDSFSANAWDFMDGDNTCQRHGRTAWPVQLAELMGVHGTDRVSDPSCPGSSIDSGPGWTMAQQAQKADKEGAFGPKTKLVTLQFSLNDKWGKNDQTLWGSLQKCVFNLPLGCDPEAIDEDRFPDYNGVSGALMAKRMTNAITYIKYYAPNAKIVLVGYPELFTPGSSTVCLSIVGVAPFIQSRGRAVVEYFDRIDKAEREAAQLLGIEFLDARGLTAGHGLCSSQPWLNGVFDPRTDLDGLFFHPSTQGDTVVARAIYDRYGH</sequence>